<dbReference type="Proteomes" id="UP001218364">
    <property type="component" value="Unassembled WGS sequence"/>
</dbReference>
<dbReference type="OrthoDB" id="9957871at2"/>
<name>A0A1B0ZU67_9RHOB</name>
<evidence type="ECO:0000313" key="2">
    <source>
        <dbReference type="EMBL" id="MDE4165174.1"/>
    </source>
</evidence>
<reference evidence="2 4" key="2">
    <citation type="submission" date="2023-02" db="EMBL/GenBank/DDBJ databases">
        <title>Population genomics of bacteria associated with diatom.</title>
        <authorList>
            <person name="Xie J."/>
            <person name="Wang H."/>
        </authorList>
    </citation>
    <scope>NUCLEOTIDE SEQUENCE [LARGE SCALE GENOMIC DNA]</scope>
    <source>
        <strain evidence="2 4">PT47_8</strain>
    </source>
</reference>
<gene>
    <name evidence="1" type="ORF">JL2886_02820</name>
    <name evidence="2" type="ORF">PXK24_05690</name>
</gene>
<dbReference type="AlphaFoldDB" id="A0A1B0ZU67"/>
<organism evidence="1 3">
    <name type="scientific">Phaeobacter gallaeciensis</name>
    <dbReference type="NCBI Taxonomy" id="60890"/>
    <lineage>
        <taxon>Bacteria</taxon>
        <taxon>Pseudomonadati</taxon>
        <taxon>Pseudomonadota</taxon>
        <taxon>Alphaproteobacteria</taxon>
        <taxon>Rhodobacterales</taxon>
        <taxon>Roseobacteraceae</taxon>
        <taxon>Phaeobacter</taxon>
    </lineage>
</organism>
<proteinExistence type="predicted"/>
<keyword evidence="3" id="KW-1185">Reference proteome</keyword>
<protein>
    <submittedName>
        <fullName evidence="1">Uncharacterized protein</fullName>
    </submittedName>
</protein>
<dbReference type="RefSeq" id="WP_156767922.1">
    <property type="nucleotide sequence ID" value="NZ_CP015124.1"/>
</dbReference>
<reference evidence="1 3" key="1">
    <citation type="submission" date="2016-04" db="EMBL/GenBank/DDBJ databases">
        <authorList>
            <person name="Evans L.H."/>
            <person name="Alamgir A."/>
            <person name="Owens N."/>
            <person name="Weber N.D."/>
            <person name="Virtaneva K."/>
            <person name="Barbian K."/>
            <person name="Babar A."/>
            <person name="Rosenke K."/>
        </authorList>
    </citation>
    <scope>NUCLEOTIDE SEQUENCE [LARGE SCALE GENOMIC DNA]</scope>
    <source>
        <strain evidence="1 3">JL2886</strain>
    </source>
</reference>
<evidence type="ECO:0000313" key="4">
    <source>
        <dbReference type="Proteomes" id="UP001218364"/>
    </source>
</evidence>
<sequence length="48" mass="5678">MEYTVNADIKLAMQRAHEERGQVLKSFWARLFRRGKPSLVSTRVSRWA</sequence>
<dbReference type="Proteomes" id="UP000092565">
    <property type="component" value="Chromosome"/>
</dbReference>
<accession>A0A1B0ZU67</accession>
<dbReference type="EMBL" id="CP015124">
    <property type="protein sequence ID" value="ANP37706.1"/>
    <property type="molecule type" value="Genomic_DNA"/>
</dbReference>
<evidence type="ECO:0000313" key="3">
    <source>
        <dbReference type="Proteomes" id="UP000092565"/>
    </source>
</evidence>
<dbReference type="EMBL" id="JARCJK010000002">
    <property type="protein sequence ID" value="MDE4165174.1"/>
    <property type="molecule type" value="Genomic_DNA"/>
</dbReference>
<evidence type="ECO:0000313" key="1">
    <source>
        <dbReference type="EMBL" id="ANP37706.1"/>
    </source>
</evidence>